<keyword evidence="1" id="KW-0472">Membrane</keyword>
<proteinExistence type="predicted"/>
<keyword evidence="1" id="KW-0812">Transmembrane</keyword>
<dbReference type="AlphaFoldDB" id="F0EHU6"/>
<dbReference type="Pfam" id="PF10112">
    <property type="entry name" value="Halogen_Hydrol"/>
    <property type="match status" value="1"/>
</dbReference>
<dbReference type="Proteomes" id="UP000004835">
    <property type="component" value="Unassembled WGS sequence"/>
</dbReference>
<feature type="transmembrane region" description="Helical" evidence="1">
    <location>
        <begin position="21"/>
        <end position="37"/>
    </location>
</feature>
<reference evidence="2 3" key="1">
    <citation type="submission" date="2011-01" db="EMBL/GenBank/DDBJ databases">
        <authorList>
            <person name="Muzny D."/>
            <person name="Qin X."/>
            <person name="Deng J."/>
            <person name="Jiang H."/>
            <person name="Liu Y."/>
            <person name="Qu J."/>
            <person name="Song X.-Z."/>
            <person name="Zhang L."/>
            <person name="Thornton R."/>
            <person name="Coyle M."/>
            <person name="Francisco L."/>
            <person name="Jackson L."/>
            <person name="Javaid M."/>
            <person name="Korchina V."/>
            <person name="Kovar C."/>
            <person name="Mata R."/>
            <person name="Mathew T."/>
            <person name="Ngo R."/>
            <person name="Nguyen L."/>
            <person name="Nguyen N."/>
            <person name="Okwuonu G."/>
            <person name="Ongeri F."/>
            <person name="Pham C."/>
            <person name="Simmons D."/>
            <person name="Wilczek-Boney K."/>
            <person name="Hale W."/>
            <person name="Jakkamsetti A."/>
            <person name="Pham P."/>
            <person name="Ruth R."/>
            <person name="San Lucas F."/>
            <person name="Warren J."/>
            <person name="Zhang J."/>
            <person name="Zhao Z."/>
            <person name="Zhou C."/>
            <person name="Zhu D."/>
            <person name="Lee S."/>
            <person name="Bess C."/>
            <person name="Blankenburg K."/>
            <person name="Forbes L."/>
            <person name="Fu Q."/>
            <person name="Gubbala S."/>
            <person name="Hirani K."/>
            <person name="Jayaseelan J.C."/>
            <person name="Lara F."/>
            <person name="Munidasa M."/>
            <person name="Palculict T."/>
            <person name="Patil S."/>
            <person name="Pu L.-L."/>
            <person name="Saada N."/>
            <person name="Tang L."/>
            <person name="Weissenberger G."/>
            <person name="Zhu Y."/>
            <person name="Hemphill L."/>
            <person name="Shang Y."/>
            <person name="Youmans B."/>
            <person name="Ayvaz T."/>
            <person name="Ross M."/>
            <person name="Santibanez J."/>
            <person name="Aqrawi P."/>
            <person name="Gross S."/>
            <person name="Joshi V."/>
            <person name="Fowler G."/>
            <person name="Nazareth L."/>
            <person name="Reid J."/>
            <person name="Worley K."/>
            <person name="Petrosino J."/>
            <person name="Highlander S."/>
            <person name="Gibbs R."/>
        </authorList>
    </citation>
    <scope>NUCLEOTIDE SEQUENCE [LARGE SCALE GENOMIC DNA]</scope>
    <source>
        <strain evidence="2 3">ATCC 12755</strain>
    </source>
</reference>
<name>F0EHU6_ENTCA</name>
<evidence type="ECO:0000256" key="1">
    <source>
        <dbReference type="SAM" id="Phobius"/>
    </source>
</evidence>
<dbReference type="InterPro" id="IPR018770">
    <property type="entry name" value="ChloroindolylP_hydrolase"/>
</dbReference>
<comment type="caution">
    <text evidence="2">The sequence shown here is derived from an EMBL/GenBank/DDBJ whole genome shotgun (WGS) entry which is preliminary data.</text>
</comment>
<evidence type="ECO:0000313" key="2">
    <source>
        <dbReference type="EMBL" id="EGC70254.1"/>
    </source>
</evidence>
<dbReference type="EMBL" id="AEWT01000009">
    <property type="protein sequence ID" value="EGC70254.1"/>
    <property type="molecule type" value="Genomic_DNA"/>
</dbReference>
<evidence type="ECO:0000313" key="3">
    <source>
        <dbReference type="Proteomes" id="UP000004835"/>
    </source>
</evidence>
<organism evidence="2 3">
    <name type="scientific">Enterococcus casseliflavus ATCC 12755</name>
    <dbReference type="NCBI Taxonomy" id="888066"/>
    <lineage>
        <taxon>Bacteria</taxon>
        <taxon>Bacillati</taxon>
        <taxon>Bacillota</taxon>
        <taxon>Bacilli</taxon>
        <taxon>Lactobacillales</taxon>
        <taxon>Enterococcaceae</taxon>
        <taxon>Enterococcus</taxon>
    </lineage>
</organism>
<sequence length="230" mass="26174">MSNNPIYLSKRFLGGGKMKKNIWLIVGAIVLISIIFNVVGDSFASLLLIVGAILVYVGIRGRKVPAADPQVLPSLTREREAHYLKSGMTAREIELFRETMNQTKHQIDKYQKNITSNNKLKAIDLRHDALRASKALFKELVKEPTKLPLASHFLYTHLPNMVDLTDKFIEINSHEIKSRETYDKIEESTQIIEQMASLIAKDYSQFVADDLDDMDIELSIAKQSIKRDNE</sequence>
<dbReference type="HOGENOM" id="CLU_096049_0_0_9"/>
<accession>F0EHU6</accession>
<gene>
    <name evidence="2" type="ORF">HMPREF9087_0988</name>
</gene>
<evidence type="ECO:0008006" key="4">
    <source>
        <dbReference type="Google" id="ProtNLM"/>
    </source>
</evidence>
<keyword evidence="1" id="KW-1133">Transmembrane helix</keyword>
<protein>
    <recommendedName>
        <fullName evidence="4">5-bromo-4-chloroindolyl phosphate hydrolysis protein</fullName>
    </recommendedName>
</protein>
<feature type="transmembrane region" description="Helical" evidence="1">
    <location>
        <begin position="43"/>
        <end position="59"/>
    </location>
</feature>